<sequence length="65" mass="7174">MSRSRSLRIRTTPDEDVDDPYELTAMNSNWVGTGIARARSVTKSTAPFSTVISSRSWPVVADSSR</sequence>
<protein>
    <submittedName>
        <fullName evidence="1">Uncharacterized protein</fullName>
    </submittedName>
</protein>
<accession>A0A654U717</accession>
<evidence type="ECO:0000313" key="2">
    <source>
        <dbReference type="Proteomes" id="UP000046680"/>
    </source>
</evidence>
<proteinExistence type="predicted"/>
<reference evidence="1 2" key="1">
    <citation type="submission" date="2015-03" db="EMBL/GenBank/DDBJ databases">
        <authorList>
            <consortium name="Pathogen Informatics"/>
        </authorList>
    </citation>
    <scope>NUCLEOTIDE SEQUENCE [LARGE SCALE GENOMIC DNA]</scope>
    <source>
        <strain evidence="1 2">C09601061</strain>
    </source>
</reference>
<evidence type="ECO:0000313" key="1">
    <source>
        <dbReference type="EMBL" id="CFS16454.1"/>
    </source>
</evidence>
<dbReference type="Proteomes" id="UP000046680">
    <property type="component" value="Unassembled WGS sequence"/>
</dbReference>
<organism evidence="1 2">
    <name type="scientific">Mycobacterium tuberculosis</name>
    <dbReference type="NCBI Taxonomy" id="1773"/>
    <lineage>
        <taxon>Bacteria</taxon>
        <taxon>Bacillati</taxon>
        <taxon>Actinomycetota</taxon>
        <taxon>Actinomycetes</taxon>
        <taxon>Mycobacteriales</taxon>
        <taxon>Mycobacteriaceae</taxon>
        <taxon>Mycobacterium</taxon>
        <taxon>Mycobacterium tuberculosis complex</taxon>
    </lineage>
</organism>
<gene>
    <name evidence="1" type="ORF">ERS007657_04331</name>
</gene>
<name>A0A654U717_MYCTX</name>
<dbReference type="AlphaFoldDB" id="A0A654U717"/>
<dbReference type="EMBL" id="CGCX01002813">
    <property type="protein sequence ID" value="CFS16454.1"/>
    <property type="molecule type" value="Genomic_DNA"/>
</dbReference>